<sequence length="188" mass="20753">GHLGHLPFPKRFKRLKGVGPNLAKIEDFRKFKPRAGGSLEEAIGVVVVPKRFKRLKGVGPILGKIEDFRKFKPRAGGSLEEAIGVVVSVGPILGKIEDFRKFKPRAGGSLEEAIGVVVSNFFPEAIYHSQKGLRDSKVLAQTWAKSRTSGNSRQEMEEVLKKQLVVSPVISFPFNLFPVRPSTIPKKV</sequence>
<reference evidence="1 2" key="1">
    <citation type="journal article" date="2024" name="BMC Genomics">
        <title>De novo assembly and annotation of Popillia japonica's genome with initial clues to its potential as an invasive pest.</title>
        <authorList>
            <person name="Cucini C."/>
            <person name="Boschi S."/>
            <person name="Funari R."/>
            <person name="Cardaioli E."/>
            <person name="Iannotti N."/>
            <person name="Marturano G."/>
            <person name="Paoli F."/>
            <person name="Bruttini M."/>
            <person name="Carapelli A."/>
            <person name="Frati F."/>
            <person name="Nardi F."/>
        </authorList>
    </citation>
    <scope>NUCLEOTIDE SEQUENCE [LARGE SCALE GENOMIC DNA]</scope>
    <source>
        <strain evidence="1">DMR45628</strain>
    </source>
</reference>
<name>A0AAW1IFG9_POPJA</name>
<feature type="non-terminal residue" evidence="1">
    <location>
        <position position="1"/>
    </location>
</feature>
<proteinExistence type="predicted"/>
<evidence type="ECO:0000313" key="2">
    <source>
        <dbReference type="Proteomes" id="UP001458880"/>
    </source>
</evidence>
<evidence type="ECO:0000313" key="1">
    <source>
        <dbReference type="EMBL" id="KAK9688176.1"/>
    </source>
</evidence>
<keyword evidence="2" id="KW-1185">Reference proteome</keyword>
<gene>
    <name evidence="1" type="ORF">QE152_g35743</name>
</gene>
<comment type="caution">
    <text evidence="1">The sequence shown here is derived from an EMBL/GenBank/DDBJ whole genome shotgun (WGS) entry which is preliminary data.</text>
</comment>
<dbReference type="AlphaFoldDB" id="A0AAW1IFG9"/>
<dbReference type="Proteomes" id="UP001458880">
    <property type="component" value="Unassembled WGS sequence"/>
</dbReference>
<dbReference type="EMBL" id="JASPKY010000603">
    <property type="protein sequence ID" value="KAK9688176.1"/>
    <property type="molecule type" value="Genomic_DNA"/>
</dbReference>
<protein>
    <submittedName>
        <fullName evidence="1">Uncharacterized protein</fullName>
    </submittedName>
</protein>
<accession>A0AAW1IFG9</accession>
<organism evidence="1 2">
    <name type="scientific">Popillia japonica</name>
    <name type="common">Japanese beetle</name>
    <dbReference type="NCBI Taxonomy" id="7064"/>
    <lineage>
        <taxon>Eukaryota</taxon>
        <taxon>Metazoa</taxon>
        <taxon>Ecdysozoa</taxon>
        <taxon>Arthropoda</taxon>
        <taxon>Hexapoda</taxon>
        <taxon>Insecta</taxon>
        <taxon>Pterygota</taxon>
        <taxon>Neoptera</taxon>
        <taxon>Endopterygota</taxon>
        <taxon>Coleoptera</taxon>
        <taxon>Polyphaga</taxon>
        <taxon>Scarabaeiformia</taxon>
        <taxon>Scarabaeidae</taxon>
        <taxon>Rutelinae</taxon>
        <taxon>Popillia</taxon>
    </lineage>
</organism>